<proteinExistence type="predicted"/>
<evidence type="ECO:0000313" key="2">
    <source>
        <dbReference type="EMBL" id="KAK8526278.1"/>
    </source>
</evidence>
<keyword evidence="3" id="KW-1185">Reference proteome</keyword>
<gene>
    <name evidence="2" type="ORF">V6N12_020756</name>
</gene>
<comment type="caution">
    <text evidence="2">The sequence shown here is derived from an EMBL/GenBank/DDBJ whole genome shotgun (WGS) entry which is preliminary data.</text>
</comment>
<reference evidence="2 3" key="1">
    <citation type="journal article" date="2024" name="G3 (Bethesda)">
        <title>Genome assembly of Hibiscus sabdariffa L. provides insights into metabolisms of medicinal natural products.</title>
        <authorList>
            <person name="Kim T."/>
        </authorList>
    </citation>
    <scope>NUCLEOTIDE SEQUENCE [LARGE SCALE GENOMIC DNA]</scope>
    <source>
        <strain evidence="2">TK-2024</strain>
        <tissue evidence="2">Old leaves</tissue>
    </source>
</reference>
<organism evidence="2 3">
    <name type="scientific">Hibiscus sabdariffa</name>
    <name type="common">roselle</name>
    <dbReference type="NCBI Taxonomy" id="183260"/>
    <lineage>
        <taxon>Eukaryota</taxon>
        <taxon>Viridiplantae</taxon>
        <taxon>Streptophyta</taxon>
        <taxon>Embryophyta</taxon>
        <taxon>Tracheophyta</taxon>
        <taxon>Spermatophyta</taxon>
        <taxon>Magnoliopsida</taxon>
        <taxon>eudicotyledons</taxon>
        <taxon>Gunneridae</taxon>
        <taxon>Pentapetalae</taxon>
        <taxon>rosids</taxon>
        <taxon>malvids</taxon>
        <taxon>Malvales</taxon>
        <taxon>Malvaceae</taxon>
        <taxon>Malvoideae</taxon>
        <taxon>Hibiscus</taxon>
    </lineage>
</organism>
<dbReference type="Proteomes" id="UP001472677">
    <property type="component" value="Unassembled WGS sequence"/>
</dbReference>
<feature type="region of interest" description="Disordered" evidence="1">
    <location>
        <begin position="68"/>
        <end position="93"/>
    </location>
</feature>
<name>A0ABR2CZ25_9ROSI</name>
<dbReference type="EMBL" id="JBBPBM010000039">
    <property type="protein sequence ID" value="KAK8526278.1"/>
    <property type="molecule type" value="Genomic_DNA"/>
</dbReference>
<protein>
    <submittedName>
        <fullName evidence="2">Uncharacterized protein</fullName>
    </submittedName>
</protein>
<accession>A0ABR2CZ25</accession>
<evidence type="ECO:0000313" key="3">
    <source>
        <dbReference type="Proteomes" id="UP001472677"/>
    </source>
</evidence>
<evidence type="ECO:0000256" key="1">
    <source>
        <dbReference type="SAM" id="MobiDB-lite"/>
    </source>
</evidence>
<feature type="region of interest" description="Disordered" evidence="1">
    <location>
        <begin position="1"/>
        <end position="30"/>
    </location>
</feature>
<sequence>MSTVKSQLLAKDWNLRRGQGSSATRGEGFGANLNVENLGVDNSVDDGALMEGSVDLQSDVNTVQADMVIPNDGSKKKKPRGRPAKGDKKGGFGSSANKFASLAGSEEASQFLASGKGLLV</sequence>